<protein>
    <submittedName>
        <fullName evidence="3">Uncharacterized protein</fullName>
    </submittedName>
</protein>
<reference evidence="3 4" key="1">
    <citation type="submission" date="2020-01" db="EMBL/GenBank/DDBJ databases">
        <title>Pseudarthrobacter psychrotolerans sp. nov., isolated from antarctic soil.</title>
        <authorList>
            <person name="Shin Y."/>
            <person name="Park W."/>
        </authorList>
    </citation>
    <scope>NUCLEOTIDE SEQUENCE [LARGE SCALE GENOMIC DNA]</scope>
    <source>
        <strain evidence="3 4">YJ56</strain>
    </source>
</reference>
<evidence type="ECO:0000256" key="2">
    <source>
        <dbReference type="SAM" id="Phobius"/>
    </source>
</evidence>
<feature type="region of interest" description="Disordered" evidence="1">
    <location>
        <begin position="1"/>
        <end position="25"/>
    </location>
</feature>
<dbReference type="Proteomes" id="UP000464186">
    <property type="component" value="Chromosome"/>
</dbReference>
<evidence type="ECO:0000313" key="3">
    <source>
        <dbReference type="EMBL" id="QHK18461.1"/>
    </source>
</evidence>
<keyword evidence="2" id="KW-0812">Transmembrane</keyword>
<keyword evidence="2" id="KW-0472">Membrane</keyword>
<dbReference type="AlphaFoldDB" id="A0A6P1NNU6"/>
<accession>A0A6P1NNU6</accession>
<sequence length="123" mass="13330">MTLNMDGTGRQEDGFSPGQRAQLEEMMSAKRAQLEEMMSAKQPGKREQKRLARRAARQRILGAIQDTVDAAAPQDGATGFDRTTGRGRAAAWFSRSALTRAVLGIAVIAVILTWCVVVLGGNR</sequence>
<gene>
    <name evidence="3" type="ORF">GU243_00135</name>
</gene>
<proteinExistence type="predicted"/>
<feature type="transmembrane region" description="Helical" evidence="2">
    <location>
        <begin position="101"/>
        <end position="121"/>
    </location>
</feature>
<evidence type="ECO:0000256" key="1">
    <source>
        <dbReference type="SAM" id="MobiDB-lite"/>
    </source>
</evidence>
<dbReference type="EMBL" id="CP047898">
    <property type="protein sequence ID" value="QHK18461.1"/>
    <property type="molecule type" value="Genomic_DNA"/>
</dbReference>
<evidence type="ECO:0000313" key="4">
    <source>
        <dbReference type="Proteomes" id="UP000464186"/>
    </source>
</evidence>
<organism evidence="3 4">
    <name type="scientific">Pseudarthrobacter psychrotolerans</name>
    <dbReference type="NCBI Taxonomy" id="2697569"/>
    <lineage>
        <taxon>Bacteria</taxon>
        <taxon>Bacillati</taxon>
        <taxon>Actinomycetota</taxon>
        <taxon>Actinomycetes</taxon>
        <taxon>Micrococcales</taxon>
        <taxon>Micrococcaceae</taxon>
        <taxon>Pseudarthrobacter</taxon>
    </lineage>
</organism>
<keyword evidence="2" id="KW-1133">Transmembrane helix</keyword>
<name>A0A6P1NNU6_9MICC</name>
<dbReference type="KEGG" id="psey:GU243_00135"/>
<keyword evidence="4" id="KW-1185">Reference proteome</keyword>